<name>A0A7J0DNG6_9ERIC</name>
<dbReference type="InterPro" id="IPR015590">
    <property type="entry name" value="Aldehyde_DH_dom"/>
</dbReference>
<evidence type="ECO:0000256" key="8">
    <source>
        <dbReference type="ARBA" id="ARBA00049186"/>
    </source>
</evidence>
<dbReference type="Pfam" id="PF00171">
    <property type="entry name" value="Aldedh"/>
    <property type="match status" value="1"/>
</dbReference>
<evidence type="ECO:0000256" key="5">
    <source>
        <dbReference type="ARBA" id="ARBA00042470"/>
    </source>
</evidence>
<evidence type="ECO:0000313" key="12">
    <source>
        <dbReference type="EMBL" id="GFS39004.1"/>
    </source>
</evidence>
<dbReference type="GO" id="GO:0008911">
    <property type="term" value="F:lactaldehyde dehydrogenase (NAD+) activity"/>
    <property type="evidence" value="ECO:0007669"/>
    <property type="project" value="TreeGrafter"/>
</dbReference>
<evidence type="ECO:0000256" key="7">
    <source>
        <dbReference type="ARBA" id="ARBA00043052"/>
    </source>
</evidence>
<protein>
    <recommendedName>
        <fullName evidence="4">NADP-dependent glyceraldehyde-3-phosphate dehydrogenase</fullName>
        <ecNumber evidence="3">1.2.1.9</ecNumber>
    </recommendedName>
    <alternativeName>
        <fullName evidence="5">Glyceraldehyde-3-phosphate dehydrogenase [NADP(+)]</fullName>
    </alternativeName>
    <alternativeName>
        <fullName evidence="6">Non-phosphorylating glyceraldehyde 3-phosphate dehydrogenase</fullName>
    </alternativeName>
    <alternativeName>
        <fullName evidence="7">Triosephosphate dehydrogenase</fullName>
    </alternativeName>
</protein>
<comment type="similarity">
    <text evidence="1 10">Belongs to the aldehyde dehydrogenase family.</text>
</comment>
<keyword evidence="13" id="KW-1185">Reference proteome</keyword>
<organism evidence="12 13">
    <name type="scientific">Actinidia rufa</name>
    <dbReference type="NCBI Taxonomy" id="165716"/>
    <lineage>
        <taxon>Eukaryota</taxon>
        <taxon>Viridiplantae</taxon>
        <taxon>Streptophyta</taxon>
        <taxon>Embryophyta</taxon>
        <taxon>Tracheophyta</taxon>
        <taxon>Spermatophyta</taxon>
        <taxon>Magnoliopsida</taxon>
        <taxon>eudicotyledons</taxon>
        <taxon>Gunneridae</taxon>
        <taxon>Pentapetalae</taxon>
        <taxon>asterids</taxon>
        <taxon>Ericales</taxon>
        <taxon>Actinidiaceae</taxon>
        <taxon>Actinidia</taxon>
    </lineage>
</organism>
<evidence type="ECO:0000256" key="1">
    <source>
        <dbReference type="ARBA" id="ARBA00009986"/>
    </source>
</evidence>
<dbReference type="InterPro" id="IPR016162">
    <property type="entry name" value="Ald_DH_N"/>
</dbReference>
<evidence type="ECO:0000256" key="6">
    <source>
        <dbReference type="ARBA" id="ARBA00042646"/>
    </source>
</evidence>
<dbReference type="SUPFAM" id="SSF53720">
    <property type="entry name" value="ALDH-like"/>
    <property type="match status" value="1"/>
</dbReference>
<feature type="active site" evidence="9">
    <location>
        <position position="69"/>
    </location>
</feature>
<accession>A0A7J0DNG6</accession>
<dbReference type="InterPro" id="IPR051020">
    <property type="entry name" value="ALDH-related_metabolic_enz"/>
</dbReference>
<reference evidence="13" key="1">
    <citation type="submission" date="2019-07" db="EMBL/GenBank/DDBJ databases">
        <title>De Novo Assembly of kiwifruit Actinidia rufa.</title>
        <authorList>
            <person name="Sugita-Konishi S."/>
            <person name="Sato K."/>
            <person name="Mori E."/>
            <person name="Abe Y."/>
            <person name="Kisaki G."/>
            <person name="Hamano K."/>
            <person name="Suezawa K."/>
            <person name="Otani M."/>
            <person name="Fukuda T."/>
            <person name="Manabe T."/>
            <person name="Gomi K."/>
            <person name="Tabuchi M."/>
            <person name="Akimitsu K."/>
            <person name="Kataoka I."/>
        </authorList>
    </citation>
    <scope>NUCLEOTIDE SEQUENCE [LARGE SCALE GENOMIC DNA]</scope>
    <source>
        <strain evidence="13">cv. Fuchu</strain>
    </source>
</reference>
<evidence type="ECO:0000256" key="10">
    <source>
        <dbReference type="RuleBase" id="RU003345"/>
    </source>
</evidence>
<comment type="catalytic activity">
    <reaction evidence="8">
        <text>D-glyceraldehyde 3-phosphate + NADP(+) + H2O = (2R)-3-phosphoglycerate + NADPH + 2 H(+)</text>
        <dbReference type="Rhea" id="RHEA:14669"/>
        <dbReference type="ChEBI" id="CHEBI:15377"/>
        <dbReference type="ChEBI" id="CHEBI:15378"/>
        <dbReference type="ChEBI" id="CHEBI:57783"/>
        <dbReference type="ChEBI" id="CHEBI:58272"/>
        <dbReference type="ChEBI" id="CHEBI:58349"/>
        <dbReference type="ChEBI" id="CHEBI:59776"/>
        <dbReference type="EC" id="1.2.1.9"/>
    </reaction>
</comment>
<dbReference type="PROSITE" id="PS00687">
    <property type="entry name" value="ALDEHYDE_DEHYDR_GLU"/>
    <property type="match status" value="1"/>
</dbReference>
<dbReference type="Gene3D" id="3.40.309.10">
    <property type="entry name" value="Aldehyde Dehydrogenase, Chain A, domain 2"/>
    <property type="match status" value="1"/>
</dbReference>
<dbReference type="AlphaFoldDB" id="A0A7J0DNG6"/>
<evidence type="ECO:0000256" key="9">
    <source>
        <dbReference type="PROSITE-ProRule" id="PRU10007"/>
    </source>
</evidence>
<evidence type="ECO:0000256" key="4">
    <source>
        <dbReference type="ARBA" id="ARBA00040853"/>
    </source>
</evidence>
<proteinExistence type="inferred from homology"/>
<dbReference type="GO" id="GO:0008886">
    <property type="term" value="F:glyceraldehyde-3-phosphate dehydrogenase (NADP+) (non-phosphorylating) activity"/>
    <property type="evidence" value="ECO:0007669"/>
    <property type="project" value="UniProtKB-EC"/>
</dbReference>
<dbReference type="PANTHER" id="PTHR42991">
    <property type="entry name" value="ALDEHYDE DEHYDROGENASE"/>
    <property type="match status" value="1"/>
</dbReference>
<dbReference type="InterPro" id="IPR016161">
    <property type="entry name" value="Ald_DH/histidinol_DH"/>
</dbReference>
<evidence type="ECO:0000259" key="11">
    <source>
        <dbReference type="Pfam" id="PF00171"/>
    </source>
</evidence>
<sequence>MGAVAALHMVHCFHLAGFPKGLISCITCKGSEIGDFLTMHPGVNCISFTSGDTGIAVSKKAGMVPLQMELGGKDACIVLDDADIDLVAANIIKGGFSYSVQRCTAVKVVLAMESIADALVEKVNAKVAKLTVGAREDDCDITPVVTESSANFIEGLVMDAKKKGATFCQEYKREGNLIWPLLLNNVRPDMRIAWEEPFGPVLLVIRISSAEEGIHHCNASNFGLQL</sequence>
<evidence type="ECO:0000256" key="3">
    <source>
        <dbReference type="ARBA" id="ARBA00038980"/>
    </source>
</evidence>
<dbReference type="EMBL" id="BJWL01000319">
    <property type="protein sequence ID" value="GFS39004.1"/>
    <property type="molecule type" value="Genomic_DNA"/>
</dbReference>
<dbReference type="Gene3D" id="3.40.605.10">
    <property type="entry name" value="Aldehyde Dehydrogenase, Chain A, domain 1"/>
    <property type="match status" value="1"/>
</dbReference>
<dbReference type="InterPro" id="IPR016163">
    <property type="entry name" value="Ald_DH_C"/>
</dbReference>
<dbReference type="Proteomes" id="UP000585474">
    <property type="component" value="Unassembled WGS sequence"/>
</dbReference>
<dbReference type="OrthoDB" id="1617041at2759"/>
<keyword evidence="2 10" id="KW-0560">Oxidoreductase</keyword>
<evidence type="ECO:0000313" key="13">
    <source>
        <dbReference type="Proteomes" id="UP000585474"/>
    </source>
</evidence>
<comment type="caution">
    <text evidence="12">The sequence shown here is derived from an EMBL/GenBank/DDBJ whole genome shotgun (WGS) entry which is preliminary data.</text>
</comment>
<dbReference type="InterPro" id="IPR029510">
    <property type="entry name" value="Ald_DH_CS_GLU"/>
</dbReference>
<gene>
    <name evidence="12" type="ORF">Acr_00g0060740</name>
</gene>
<dbReference type="EC" id="1.2.1.9" evidence="3"/>
<dbReference type="PANTHER" id="PTHR42991:SF1">
    <property type="entry name" value="ALDEHYDE DEHYDROGENASE"/>
    <property type="match status" value="1"/>
</dbReference>
<evidence type="ECO:0000256" key="2">
    <source>
        <dbReference type="ARBA" id="ARBA00023002"/>
    </source>
</evidence>
<feature type="domain" description="Aldehyde dehydrogenase" evidence="11">
    <location>
        <begin position="3"/>
        <end position="225"/>
    </location>
</feature>